<feature type="domain" description="Laminin G" evidence="7">
    <location>
        <begin position="1"/>
        <end position="97"/>
    </location>
</feature>
<keyword evidence="5" id="KW-0325">Glycoprotein</keyword>
<keyword evidence="2" id="KW-0732">Signal</keyword>
<evidence type="ECO:0000313" key="10">
    <source>
        <dbReference type="Proteomes" id="UP000324832"/>
    </source>
</evidence>
<dbReference type="GO" id="GO:0009653">
    <property type="term" value="P:anatomical structure morphogenesis"/>
    <property type="evidence" value="ECO:0007669"/>
    <property type="project" value="UniProtKB-ARBA"/>
</dbReference>
<evidence type="ECO:0000256" key="6">
    <source>
        <dbReference type="PROSITE-ProRule" id="PRU00076"/>
    </source>
</evidence>
<dbReference type="CDD" id="cd00054">
    <property type="entry name" value="EGF_CA"/>
    <property type="match status" value="1"/>
</dbReference>
<dbReference type="PROSITE" id="PS50025">
    <property type="entry name" value="LAM_G_DOMAIN"/>
    <property type="match status" value="1"/>
</dbReference>
<dbReference type="FunFam" id="2.10.25.10:FF:000054">
    <property type="entry name" value="Slit guidance ligand 2"/>
    <property type="match status" value="1"/>
</dbReference>
<dbReference type="PRINTS" id="PR00010">
    <property type="entry name" value="EGFBLOOD"/>
</dbReference>
<dbReference type="PANTHER" id="PTHR24049">
    <property type="entry name" value="CRUMBS FAMILY MEMBER"/>
    <property type="match status" value="1"/>
</dbReference>
<keyword evidence="4 6" id="KW-1015">Disulfide bond</keyword>
<dbReference type="InterPro" id="IPR001791">
    <property type="entry name" value="Laminin_G"/>
</dbReference>
<dbReference type="PROSITE" id="PS50026">
    <property type="entry name" value="EGF_3"/>
    <property type="match status" value="1"/>
</dbReference>
<proteinExistence type="predicted"/>
<feature type="non-terminal residue" evidence="9">
    <location>
        <position position="165"/>
    </location>
</feature>
<evidence type="ECO:0000256" key="4">
    <source>
        <dbReference type="ARBA" id="ARBA00023157"/>
    </source>
</evidence>
<dbReference type="PROSITE" id="PS00022">
    <property type="entry name" value="EGF_1"/>
    <property type="match status" value="1"/>
</dbReference>
<dbReference type="InterPro" id="IPR051022">
    <property type="entry name" value="Notch_Cell-Fate_Det"/>
</dbReference>
<dbReference type="GO" id="GO:0005509">
    <property type="term" value="F:calcium ion binding"/>
    <property type="evidence" value="ECO:0007669"/>
    <property type="project" value="InterPro"/>
</dbReference>
<dbReference type="Pfam" id="PF00008">
    <property type="entry name" value="EGF"/>
    <property type="match status" value="1"/>
</dbReference>
<dbReference type="InterPro" id="IPR000742">
    <property type="entry name" value="EGF"/>
</dbReference>
<protein>
    <recommendedName>
        <fullName evidence="11">EGF-like domain-containing protein</fullName>
    </recommendedName>
</protein>
<dbReference type="EMBL" id="FZQP02000411">
    <property type="protein sequence ID" value="VVC88877.1"/>
    <property type="molecule type" value="Genomic_DNA"/>
</dbReference>
<dbReference type="GO" id="GO:0030154">
    <property type="term" value="P:cell differentiation"/>
    <property type="evidence" value="ECO:0007669"/>
    <property type="project" value="UniProtKB-ARBA"/>
</dbReference>
<dbReference type="SUPFAM" id="SSF57196">
    <property type="entry name" value="EGF/Laminin"/>
    <property type="match status" value="1"/>
</dbReference>
<dbReference type="AlphaFoldDB" id="A0A5E4PUT1"/>
<dbReference type="CDD" id="cd00110">
    <property type="entry name" value="LamG"/>
    <property type="match status" value="1"/>
</dbReference>
<dbReference type="GO" id="GO:0048513">
    <property type="term" value="P:animal organ development"/>
    <property type="evidence" value="ECO:0007669"/>
    <property type="project" value="UniProtKB-ARBA"/>
</dbReference>
<dbReference type="Pfam" id="PF00054">
    <property type="entry name" value="Laminin_G_1"/>
    <property type="match status" value="1"/>
</dbReference>
<evidence type="ECO:0000256" key="1">
    <source>
        <dbReference type="ARBA" id="ARBA00022536"/>
    </source>
</evidence>
<evidence type="ECO:0008006" key="11">
    <source>
        <dbReference type="Google" id="ProtNLM"/>
    </source>
</evidence>
<dbReference type="Gene3D" id="2.60.120.200">
    <property type="match status" value="1"/>
</dbReference>
<evidence type="ECO:0000256" key="5">
    <source>
        <dbReference type="ARBA" id="ARBA00023180"/>
    </source>
</evidence>
<dbReference type="Gene3D" id="2.10.25.10">
    <property type="entry name" value="Laminin"/>
    <property type="match status" value="1"/>
</dbReference>
<evidence type="ECO:0000256" key="2">
    <source>
        <dbReference type="ARBA" id="ARBA00022729"/>
    </source>
</evidence>
<evidence type="ECO:0000259" key="8">
    <source>
        <dbReference type="PROSITE" id="PS50026"/>
    </source>
</evidence>
<feature type="disulfide bond" evidence="6">
    <location>
        <begin position="122"/>
        <end position="131"/>
    </location>
</feature>
<keyword evidence="3" id="KW-0677">Repeat</keyword>
<evidence type="ECO:0000256" key="3">
    <source>
        <dbReference type="ARBA" id="ARBA00022737"/>
    </source>
</evidence>
<keyword evidence="10" id="KW-1185">Reference proteome</keyword>
<sequence>YNLGNGAIILKSPERISLNEYHKVSVKRYHRDGILSVDNMDDVAGLSVYDNIGTRRGFVGCVKHLKIIRHQVTKKLGRPDSLVVSIENVQECQLNACMSMPCKNGGICRSVEGSATEYTCRCPIGFHGANCDEKLDPCESNPCGNDEGLLCDIGPDGGHVCRCLF</sequence>
<feature type="non-terminal residue" evidence="9">
    <location>
        <position position="1"/>
    </location>
</feature>
<keyword evidence="1 6" id="KW-0245">EGF-like domain</keyword>
<evidence type="ECO:0000259" key="7">
    <source>
        <dbReference type="PROSITE" id="PS50025"/>
    </source>
</evidence>
<dbReference type="InterPro" id="IPR001881">
    <property type="entry name" value="EGF-like_Ca-bd_dom"/>
</dbReference>
<feature type="domain" description="EGF-like" evidence="8">
    <location>
        <begin position="93"/>
        <end position="132"/>
    </location>
</feature>
<dbReference type="PROSITE" id="PS01186">
    <property type="entry name" value="EGF_2"/>
    <property type="match status" value="1"/>
</dbReference>
<dbReference type="SMART" id="SM00181">
    <property type="entry name" value="EGF"/>
    <property type="match status" value="1"/>
</dbReference>
<evidence type="ECO:0000313" key="9">
    <source>
        <dbReference type="EMBL" id="VVC88877.1"/>
    </source>
</evidence>
<comment type="caution">
    <text evidence="6">Lacks conserved residue(s) required for the propagation of feature annotation.</text>
</comment>
<reference evidence="9 10" key="1">
    <citation type="submission" date="2017-07" db="EMBL/GenBank/DDBJ databases">
        <authorList>
            <person name="Talla V."/>
            <person name="Backstrom N."/>
        </authorList>
    </citation>
    <scope>NUCLEOTIDE SEQUENCE [LARGE SCALE GENOMIC DNA]</scope>
</reference>
<dbReference type="InterPro" id="IPR013320">
    <property type="entry name" value="ConA-like_dom_sf"/>
</dbReference>
<dbReference type="SUPFAM" id="SSF49899">
    <property type="entry name" value="Concanavalin A-like lectins/glucanases"/>
    <property type="match status" value="1"/>
</dbReference>
<dbReference type="Proteomes" id="UP000324832">
    <property type="component" value="Unassembled WGS sequence"/>
</dbReference>
<accession>A0A5E4PUT1</accession>
<name>A0A5E4PUT1_9NEOP</name>
<organism evidence="9 10">
    <name type="scientific">Leptidea sinapis</name>
    <dbReference type="NCBI Taxonomy" id="189913"/>
    <lineage>
        <taxon>Eukaryota</taxon>
        <taxon>Metazoa</taxon>
        <taxon>Ecdysozoa</taxon>
        <taxon>Arthropoda</taxon>
        <taxon>Hexapoda</taxon>
        <taxon>Insecta</taxon>
        <taxon>Pterygota</taxon>
        <taxon>Neoptera</taxon>
        <taxon>Endopterygota</taxon>
        <taxon>Lepidoptera</taxon>
        <taxon>Glossata</taxon>
        <taxon>Ditrysia</taxon>
        <taxon>Papilionoidea</taxon>
        <taxon>Pieridae</taxon>
        <taxon>Dismorphiinae</taxon>
        <taxon>Leptidea</taxon>
    </lineage>
</organism>
<dbReference type="SMART" id="SM00179">
    <property type="entry name" value="EGF_CA"/>
    <property type="match status" value="1"/>
</dbReference>
<gene>
    <name evidence="9" type="ORF">LSINAPIS_LOCUS2138</name>
</gene>